<dbReference type="InterPro" id="IPR011009">
    <property type="entry name" value="Kinase-like_dom_sf"/>
</dbReference>
<evidence type="ECO:0000313" key="5">
    <source>
        <dbReference type="Proteomes" id="UP000076532"/>
    </source>
</evidence>
<protein>
    <submittedName>
        <fullName evidence="4">Kinase-like protein</fullName>
    </submittedName>
</protein>
<dbReference type="PANTHER" id="PTHR44329:SF298">
    <property type="entry name" value="MIXED LINEAGE KINASE DOMAIN-LIKE PROTEIN"/>
    <property type="match status" value="1"/>
</dbReference>
<keyword evidence="2" id="KW-0067">ATP-binding</keyword>
<evidence type="ECO:0000259" key="3">
    <source>
        <dbReference type="PROSITE" id="PS50011"/>
    </source>
</evidence>
<dbReference type="SUPFAM" id="SSF56112">
    <property type="entry name" value="Protein kinase-like (PK-like)"/>
    <property type="match status" value="1"/>
</dbReference>
<evidence type="ECO:0000256" key="1">
    <source>
        <dbReference type="ARBA" id="ARBA00022741"/>
    </source>
</evidence>
<dbReference type="STRING" id="436010.A0A166TMY9"/>
<accession>A0A166TMY9</accession>
<dbReference type="InterPro" id="IPR051681">
    <property type="entry name" value="Ser/Thr_Kinases-Pseudokinases"/>
</dbReference>
<evidence type="ECO:0000256" key="2">
    <source>
        <dbReference type="ARBA" id="ARBA00022840"/>
    </source>
</evidence>
<gene>
    <name evidence="4" type="ORF">FIBSPDRAFT_725290</name>
</gene>
<reference evidence="4 5" key="1">
    <citation type="journal article" date="2016" name="Mol. Biol. Evol.">
        <title>Comparative Genomics of Early-Diverging Mushroom-Forming Fungi Provides Insights into the Origins of Lignocellulose Decay Capabilities.</title>
        <authorList>
            <person name="Nagy L.G."/>
            <person name="Riley R."/>
            <person name="Tritt A."/>
            <person name="Adam C."/>
            <person name="Daum C."/>
            <person name="Floudas D."/>
            <person name="Sun H."/>
            <person name="Yadav J.S."/>
            <person name="Pangilinan J."/>
            <person name="Larsson K.H."/>
            <person name="Matsuura K."/>
            <person name="Barry K."/>
            <person name="Labutti K."/>
            <person name="Kuo R."/>
            <person name="Ohm R.A."/>
            <person name="Bhattacharya S.S."/>
            <person name="Shirouzu T."/>
            <person name="Yoshinaga Y."/>
            <person name="Martin F.M."/>
            <person name="Grigoriev I.V."/>
            <person name="Hibbett D.S."/>
        </authorList>
    </citation>
    <scope>NUCLEOTIDE SEQUENCE [LARGE SCALE GENOMIC DNA]</scope>
    <source>
        <strain evidence="4 5">CBS 109695</strain>
    </source>
</reference>
<feature type="non-terminal residue" evidence="4">
    <location>
        <position position="1"/>
    </location>
</feature>
<dbReference type="Pfam" id="PF07714">
    <property type="entry name" value="PK_Tyr_Ser-Thr"/>
    <property type="match status" value="1"/>
</dbReference>
<dbReference type="OrthoDB" id="122279at2759"/>
<keyword evidence="1" id="KW-0547">Nucleotide-binding</keyword>
<organism evidence="4 5">
    <name type="scientific">Athelia psychrophila</name>
    <dbReference type="NCBI Taxonomy" id="1759441"/>
    <lineage>
        <taxon>Eukaryota</taxon>
        <taxon>Fungi</taxon>
        <taxon>Dikarya</taxon>
        <taxon>Basidiomycota</taxon>
        <taxon>Agaricomycotina</taxon>
        <taxon>Agaricomycetes</taxon>
        <taxon>Agaricomycetidae</taxon>
        <taxon>Atheliales</taxon>
        <taxon>Atheliaceae</taxon>
        <taxon>Athelia</taxon>
    </lineage>
</organism>
<dbReference type="Gene3D" id="1.10.510.10">
    <property type="entry name" value="Transferase(Phosphotransferase) domain 1"/>
    <property type="match status" value="1"/>
</dbReference>
<dbReference type="GO" id="GO:0005524">
    <property type="term" value="F:ATP binding"/>
    <property type="evidence" value="ECO:0007669"/>
    <property type="project" value="UniProtKB-KW"/>
</dbReference>
<proteinExistence type="predicted"/>
<dbReference type="AlphaFoldDB" id="A0A166TMY9"/>
<dbReference type="EMBL" id="KV417492">
    <property type="protein sequence ID" value="KZP30794.1"/>
    <property type="molecule type" value="Genomic_DNA"/>
</dbReference>
<dbReference type="PROSITE" id="PS50011">
    <property type="entry name" value="PROTEIN_KINASE_DOM"/>
    <property type="match status" value="1"/>
</dbReference>
<keyword evidence="5" id="KW-1185">Reference proteome</keyword>
<sequence length="174" mass="19351">LRREIMVWQRLHHKNVLPLLGIVNKQSRVGMVSPWIEAGNLNQYIRRANITDIQRLQLVGVTAEKLTILLLILNGVIHGDLNSANVLIDKKGAACIADFGLSFIKVEMEGSSYMTSTIGGAVRWRAPELVPHWDARLDETFAPTLTPKCDIYSLANIALQVSSHGPNHSRSCIF</sequence>
<dbReference type="Proteomes" id="UP000076532">
    <property type="component" value="Unassembled WGS sequence"/>
</dbReference>
<dbReference type="InterPro" id="IPR000719">
    <property type="entry name" value="Prot_kinase_dom"/>
</dbReference>
<feature type="domain" description="Protein kinase" evidence="3">
    <location>
        <begin position="1"/>
        <end position="174"/>
    </location>
</feature>
<dbReference type="InterPro" id="IPR001245">
    <property type="entry name" value="Ser-Thr/Tyr_kinase_cat_dom"/>
</dbReference>
<dbReference type="GO" id="GO:0004674">
    <property type="term" value="F:protein serine/threonine kinase activity"/>
    <property type="evidence" value="ECO:0007669"/>
    <property type="project" value="TreeGrafter"/>
</dbReference>
<name>A0A166TMY9_9AGAM</name>
<evidence type="ECO:0000313" key="4">
    <source>
        <dbReference type="EMBL" id="KZP30794.1"/>
    </source>
</evidence>
<dbReference type="PANTHER" id="PTHR44329">
    <property type="entry name" value="SERINE/THREONINE-PROTEIN KINASE TNNI3K-RELATED"/>
    <property type="match status" value="1"/>
</dbReference>